<dbReference type="EMBL" id="UYYA01005258">
    <property type="protein sequence ID" value="VDM64430.1"/>
    <property type="molecule type" value="Genomic_DNA"/>
</dbReference>
<evidence type="ECO:0000313" key="1">
    <source>
        <dbReference type="EMBL" id="VDM64430.1"/>
    </source>
</evidence>
<protein>
    <submittedName>
        <fullName evidence="3">Envelope-like protein</fullName>
    </submittedName>
</protein>
<name>A0A0R3Q1G1_ANGCS</name>
<evidence type="ECO:0000313" key="3">
    <source>
        <dbReference type="WBParaSite" id="ACOC_0001284401-mRNA-1"/>
    </source>
</evidence>
<dbReference type="WBParaSite" id="ACOC_0001284401-mRNA-1">
    <property type="protein sequence ID" value="ACOC_0001284401-mRNA-1"/>
    <property type="gene ID" value="ACOC_0001284401"/>
</dbReference>
<reference evidence="1 2" key="2">
    <citation type="submission" date="2018-11" db="EMBL/GenBank/DDBJ databases">
        <authorList>
            <consortium name="Pathogen Informatics"/>
        </authorList>
    </citation>
    <scope>NUCLEOTIDE SEQUENCE [LARGE SCALE GENOMIC DNA]</scope>
    <source>
        <strain evidence="1 2">Costa Rica</strain>
    </source>
</reference>
<keyword evidence="2" id="KW-1185">Reference proteome</keyword>
<gene>
    <name evidence="1" type="ORF">ACOC_LOCUS12845</name>
</gene>
<dbReference type="Proteomes" id="UP000267027">
    <property type="component" value="Unassembled WGS sequence"/>
</dbReference>
<reference evidence="3" key="1">
    <citation type="submission" date="2017-02" db="UniProtKB">
        <authorList>
            <consortium name="WormBaseParasite"/>
        </authorList>
    </citation>
    <scope>IDENTIFICATION</scope>
</reference>
<accession>A0A0R3Q1G1</accession>
<sequence length="193" mass="21474">MLVNVDVTFVIRNIVRGISESLSEACNQVMSLPPRHEHPCTRDFEIIELDDTSDDGDLVSSDGESATRLLADMRVETANSVLHTSSSMPGRVEDDNDEQSFEDVFEGTLGVSPSSSLVRKVNDDPADDEREINFTPYCRELERAMDVSILSGPFIELLSTNVENIRTQLARLYRMRWPHGKGSIGVQNATINS</sequence>
<dbReference type="OrthoDB" id="5823698at2759"/>
<dbReference type="AlphaFoldDB" id="A0A0R3Q1G1"/>
<evidence type="ECO:0000313" key="2">
    <source>
        <dbReference type="Proteomes" id="UP000267027"/>
    </source>
</evidence>
<proteinExistence type="predicted"/>
<organism evidence="3">
    <name type="scientific">Angiostrongylus costaricensis</name>
    <name type="common">Nematode worm</name>
    <dbReference type="NCBI Taxonomy" id="334426"/>
    <lineage>
        <taxon>Eukaryota</taxon>
        <taxon>Metazoa</taxon>
        <taxon>Ecdysozoa</taxon>
        <taxon>Nematoda</taxon>
        <taxon>Chromadorea</taxon>
        <taxon>Rhabditida</taxon>
        <taxon>Rhabditina</taxon>
        <taxon>Rhabditomorpha</taxon>
        <taxon>Strongyloidea</taxon>
        <taxon>Metastrongylidae</taxon>
        <taxon>Angiostrongylus</taxon>
    </lineage>
</organism>